<sequence length="489" mass="56993">MLNEYAHGKPLSYPSTKCFLQYLNVEKRLLLTHRCPSLYRAEKTVPLHIDFLLLASDHFVINNIQFSWGIIRQSSAKRKLLTAFKRDNANGGLPYDLDKYGAEDKAELENLSPGDIRIRDTDPDNQEVEEVEVRLMREDAKTLKKLKKLEKPNKGNLEEIVQLESKLFPWKNRRGNTRDCFPRYIKFQVKSEEGKYFKTEYLEYNKKLHETMKYLTAKFFGGREIIGVQHLEVDLYNTVLRLPVNLKLRIKQKMSIGGNVADVINPLGQILGQFPSLDIVEVKYHWEFRDEKNFDHPLIRTAKSLEIVNYGEPDQFWFTIVPQIKSEIVSTFGGYVDSMDLGNLAATILENRREIGTVYKIGLNEPKWFDDMYFLLHKHHEELQIGGEIRTLAGFGKKSSFEFTDLVIPMINKTSELHIYCGKNDEHDPNRYESPRFFVYFEVTPFETCDKSEFYKRLSICILFVLTIALIGIWVTDFFCWSASCTTLP</sequence>
<evidence type="ECO:0000313" key="2">
    <source>
        <dbReference type="EMBL" id="EGT38712.1"/>
    </source>
</evidence>
<evidence type="ECO:0000256" key="1">
    <source>
        <dbReference type="SAM" id="Phobius"/>
    </source>
</evidence>
<keyword evidence="1" id="KW-0472">Membrane</keyword>
<organism evidence="3">
    <name type="scientific">Caenorhabditis brenneri</name>
    <name type="common">Nematode worm</name>
    <dbReference type="NCBI Taxonomy" id="135651"/>
    <lineage>
        <taxon>Eukaryota</taxon>
        <taxon>Metazoa</taxon>
        <taxon>Ecdysozoa</taxon>
        <taxon>Nematoda</taxon>
        <taxon>Chromadorea</taxon>
        <taxon>Rhabditida</taxon>
        <taxon>Rhabditina</taxon>
        <taxon>Rhabditomorpha</taxon>
        <taxon>Rhabditoidea</taxon>
        <taxon>Rhabditidae</taxon>
        <taxon>Peloderinae</taxon>
        <taxon>Caenorhabditis</taxon>
    </lineage>
</organism>
<proteinExistence type="predicted"/>
<gene>
    <name evidence="2" type="ORF">CAEBREN_07094</name>
</gene>
<protein>
    <submittedName>
        <fullName evidence="2">Uncharacterized protein</fullName>
    </submittedName>
</protein>
<keyword evidence="1" id="KW-0812">Transmembrane</keyword>
<dbReference type="AlphaFoldDB" id="G0NWE7"/>
<accession>G0NWE7</accession>
<dbReference type="PANTHER" id="PTHR31379:SF1">
    <property type="entry name" value="F-BOX C PROTEIN-RELATED"/>
    <property type="match status" value="1"/>
</dbReference>
<keyword evidence="3" id="KW-1185">Reference proteome</keyword>
<dbReference type="Pfam" id="PF12078">
    <property type="entry name" value="DUF3557"/>
    <property type="match status" value="1"/>
</dbReference>
<dbReference type="InterPro" id="IPR021942">
    <property type="entry name" value="DUF3557"/>
</dbReference>
<dbReference type="Proteomes" id="UP000008068">
    <property type="component" value="Unassembled WGS sequence"/>
</dbReference>
<keyword evidence="1" id="KW-1133">Transmembrane helix</keyword>
<name>G0NWE7_CAEBE</name>
<dbReference type="OMA" id="ECEMETA"/>
<reference evidence="3" key="1">
    <citation type="submission" date="2011-07" db="EMBL/GenBank/DDBJ databases">
        <authorList>
            <consortium name="Caenorhabditis brenneri Sequencing and Analysis Consortium"/>
            <person name="Wilson R.K."/>
        </authorList>
    </citation>
    <scope>NUCLEOTIDE SEQUENCE [LARGE SCALE GENOMIC DNA]</scope>
    <source>
        <strain evidence="3">PB2801</strain>
    </source>
</reference>
<dbReference type="InParanoid" id="G0NWE7"/>
<dbReference type="PANTHER" id="PTHR31379">
    <property type="entry name" value="F-BOX C PROTEIN-RELATED-RELATED"/>
    <property type="match status" value="1"/>
</dbReference>
<dbReference type="HOGENOM" id="CLU_042576_0_1_1"/>
<dbReference type="eggNOG" id="ENOG502TK5A">
    <property type="taxonomic scope" value="Eukaryota"/>
</dbReference>
<feature type="transmembrane region" description="Helical" evidence="1">
    <location>
        <begin position="460"/>
        <end position="484"/>
    </location>
</feature>
<dbReference type="EMBL" id="GL379963">
    <property type="protein sequence ID" value="EGT38712.1"/>
    <property type="molecule type" value="Genomic_DNA"/>
</dbReference>
<dbReference type="FunCoup" id="G0NWE7">
    <property type="interactions" value="1184"/>
</dbReference>
<evidence type="ECO:0000313" key="3">
    <source>
        <dbReference type="Proteomes" id="UP000008068"/>
    </source>
</evidence>